<dbReference type="KEGG" id="lsd:EMK97_08705"/>
<dbReference type="Proteomes" id="UP000290244">
    <property type="component" value="Chromosome"/>
</dbReference>
<dbReference type="EMBL" id="CP034759">
    <property type="protein sequence ID" value="QBG37772.1"/>
    <property type="molecule type" value="Genomic_DNA"/>
</dbReference>
<accession>A0A4P6PDB0</accession>
<dbReference type="GO" id="GO:0032784">
    <property type="term" value="P:regulation of DNA-templated transcription elongation"/>
    <property type="evidence" value="ECO:0007669"/>
    <property type="project" value="InterPro"/>
</dbReference>
<dbReference type="AlphaFoldDB" id="A0A4P6PDB0"/>
<dbReference type="GO" id="GO:0003677">
    <property type="term" value="F:DNA binding"/>
    <property type="evidence" value="ECO:0007669"/>
    <property type="project" value="InterPro"/>
</dbReference>
<dbReference type="InterPro" id="IPR036953">
    <property type="entry name" value="GreA/GreB_C_sf"/>
</dbReference>
<evidence type="ECO:0008006" key="3">
    <source>
        <dbReference type="Google" id="ProtNLM"/>
    </source>
</evidence>
<proteinExistence type="predicted"/>
<dbReference type="OrthoDB" id="5293337at2"/>
<protein>
    <recommendedName>
        <fullName evidence="3">Transcription elongation factor GreAB</fullName>
    </recommendedName>
</protein>
<reference evidence="1 2" key="1">
    <citation type="submission" date="2018-12" db="EMBL/GenBank/DDBJ databases">
        <title>Complete genome of Litorilituus sediminis.</title>
        <authorList>
            <person name="Liu A."/>
            <person name="Rong J."/>
        </authorList>
    </citation>
    <scope>NUCLEOTIDE SEQUENCE [LARGE SCALE GENOMIC DNA]</scope>
    <source>
        <strain evidence="1 2">JCM 17549</strain>
    </source>
</reference>
<evidence type="ECO:0000313" key="2">
    <source>
        <dbReference type="Proteomes" id="UP000290244"/>
    </source>
</evidence>
<keyword evidence="2" id="KW-1185">Reference proteome</keyword>
<organism evidence="1 2">
    <name type="scientific">Litorilituus sediminis</name>
    <dbReference type="NCBI Taxonomy" id="718192"/>
    <lineage>
        <taxon>Bacteria</taxon>
        <taxon>Pseudomonadati</taxon>
        <taxon>Pseudomonadota</taxon>
        <taxon>Gammaproteobacteria</taxon>
        <taxon>Alteromonadales</taxon>
        <taxon>Colwelliaceae</taxon>
        <taxon>Litorilituus</taxon>
    </lineage>
</organism>
<dbReference type="Gene3D" id="3.10.50.30">
    <property type="entry name" value="Transcription elongation factor, GreA/GreB, C-terminal domain"/>
    <property type="match status" value="1"/>
</dbReference>
<dbReference type="SUPFAM" id="SSF54534">
    <property type="entry name" value="FKBP-like"/>
    <property type="match status" value="1"/>
</dbReference>
<gene>
    <name evidence="1" type="ORF">EMK97_08705</name>
</gene>
<evidence type="ECO:0000313" key="1">
    <source>
        <dbReference type="EMBL" id="QBG37772.1"/>
    </source>
</evidence>
<sequence length="161" mass="17713">MVSKQDIIDEVIKQLRKELSLAINAANEAHLAAIDDQSVAETQYDTLAIEAGYLAEGQSRRVQEFQQAISAYEALAKSEHLPLEEVQLTALIQLGDDVAKQHWYFIGPSAGGMRCQLNGQTITVITAQSPLAQALLGKQLDDDIEVRLANHNIEDYIANII</sequence>
<name>A0A4P6PDB0_9GAMM</name>